<reference evidence="1 2" key="1">
    <citation type="journal article" date="2018" name="Environ. Microbiol.">
        <title>Genomes of ubiquitous marine and hypersaline Hydrogenovibrio, Thiomicrorhabdus and Thiomicrospira spp. encode a diversity of mechanisms to sustain chemolithoautotrophy in heterogeneous environments.</title>
        <authorList>
            <person name="Scott K.M."/>
            <person name="Williams J."/>
            <person name="Porter C.M.B."/>
            <person name="Russel S."/>
            <person name="Harmer T.L."/>
            <person name="Paul J.H."/>
            <person name="Antonen K.M."/>
            <person name="Bridges M.K."/>
            <person name="Camper G.J."/>
            <person name="Campla C.K."/>
            <person name="Casella L.G."/>
            <person name="Chase E."/>
            <person name="Conrad J.W."/>
            <person name="Cruz M.C."/>
            <person name="Dunlap D.S."/>
            <person name="Duran L."/>
            <person name="Fahsbender E.M."/>
            <person name="Goldsmith D.B."/>
            <person name="Keeley R.F."/>
            <person name="Kondoff M.R."/>
            <person name="Kussy B.I."/>
            <person name="Lane M.K."/>
            <person name="Lawler S."/>
            <person name="Leigh B.A."/>
            <person name="Lewis C."/>
            <person name="Lostal L.M."/>
            <person name="Marking D."/>
            <person name="Mancera P.A."/>
            <person name="McClenthan E.C."/>
            <person name="McIntyre E.A."/>
            <person name="Mine J.A."/>
            <person name="Modi S."/>
            <person name="Moore B.D."/>
            <person name="Morgan W.A."/>
            <person name="Nelson K.M."/>
            <person name="Nguyen K.N."/>
            <person name="Ogburn N."/>
            <person name="Parrino D.G."/>
            <person name="Pedapudi A.D."/>
            <person name="Pelham R.P."/>
            <person name="Preece A.M."/>
            <person name="Rampersad E.A."/>
            <person name="Richardson J.C."/>
            <person name="Rodgers C.M."/>
            <person name="Schaffer B.L."/>
            <person name="Sheridan N.E."/>
            <person name="Solone M.R."/>
            <person name="Staley Z.R."/>
            <person name="Tabuchi M."/>
            <person name="Waide R.J."/>
            <person name="Wanjugi P.W."/>
            <person name="Young S."/>
            <person name="Clum A."/>
            <person name="Daum C."/>
            <person name="Huntemann M."/>
            <person name="Ivanova N."/>
            <person name="Kyrpides N."/>
            <person name="Mikhailova N."/>
            <person name="Palaniappan K."/>
            <person name="Pillay M."/>
            <person name="Reddy T.B.K."/>
            <person name="Shapiro N."/>
            <person name="Stamatis D."/>
            <person name="Varghese N."/>
            <person name="Woyke T."/>
            <person name="Boden R."/>
            <person name="Freyermuth S.K."/>
            <person name="Kerfeld C.A."/>
        </authorList>
    </citation>
    <scope>NUCLEOTIDE SEQUENCE [LARGE SCALE GENOMIC DNA]</scope>
    <source>
        <strain evidence="1 2">JR-2</strain>
    </source>
</reference>
<keyword evidence="2" id="KW-1185">Reference proteome</keyword>
<dbReference type="KEGG" id="htr:EPV75_07455"/>
<evidence type="ECO:0000313" key="1">
    <source>
        <dbReference type="EMBL" id="QAB15512.1"/>
    </source>
</evidence>
<proteinExistence type="predicted"/>
<dbReference type="AlphaFoldDB" id="A0A410H3L2"/>
<dbReference type="Proteomes" id="UP000285478">
    <property type="component" value="Chromosome"/>
</dbReference>
<dbReference type="RefSeq" id="WP_128384969.1">
    <property type="nucleotide sequence ID" value="NZ_CP035033.1"/>
</dbReference>
<evidence type="ECO:0000313" key="2">
    <source>
        <dbReference type="Proteomes" id="UP000285478"/>
    </source>
</evidence>
<dbReference type="InterPro" id="IPR049708">
    <property type="entry name" value="PP0621-like"/>
</dbReference>
<gene>
    <name evidence="1" type="ORF">EPV75_07455</name>
</gene>
<sequence length="86" mass="9775">MRALLFFVFILVVYLAIRFTLKRVRELRAASAEAETLKNKPEPEEMVACATCGLHLPKHEAICEVSEAGERCFCSDTHQQQAHKEN</sequence>
<organism evidence="1 2">
    <name type="scientific">Hydrogenovibrio thermophilus</name>
    <dbReference type="NCBI Taxonomy" id="265883"/>
    <lineage>
        <taxon>Bacteria</taxon>
        <taxon>Pseudomonadati</taxon>
        <taxon>Pseudomonadota</taxon>
        <taxon>Gammaproteobacteria</taxon>
        <taxon>Thiotrichales</taxon>
        <taxon>Piscirickettsiaceae</taxon>
        <taxon>Hydrogenovibrio</taxon>
    </lineage>
</organism>
<evidence type="ECO:0008006" key="3">
    <source>
        <dbReference type="Google" id="ProtNLM"/>
    </source>
</evidence>
<protein>
    <recommendedName>
        <fullName evidence="3">Preprotein translocase subunit YajC</fullName>
    </recommendedName>
</protein>
<accession>A0A410H3L2</accession>
<name>A0A410H3L2_9GAMM</name>
<dbReference type="NCBIfam" id="NF041023">
    <property type="entry name" value="PP0621_fam"/>
    <property type="match status" value="1"/>
</dbReference>
<dbReference type="EMBL" id="CP035033">
    <property type="protein sequence ID" value="QAB15512.1"/>
    <property type="molecule type" value="Genomic_DNA"/>
</dbReference>